<feature type="domain" description="Thiamine pyrophosphate enzyme N-terminal TPP-binding" evidence="7">
    <location>
        <begin position="1"/>
        <end position="105"/>
    </location>
</feature>
<evidence type="ECO:0000256" key="4">
    <source>
        <dbReference type="RuleBase" id="RU362132"/>
    </source>
</evidence>
<proteinExistence type="inferred from homology"/>
<feature type="domain" description="Thiamine pyrophosphate enzyme central" evidence="5">
    <location>
        <begin position="186"/>
        <end position="315"/>
    </location>
</feature>
<dbReference type="GO" id="GO:0009097">
    <property type="term" value="P:isoleucine biosynthetic process"/>
    <property type="evidence" value="ECO:0007669"/>
    <property type="project" value="TreeGrafter"/>
</dbReference>
<dbReference type="InterPro" id="IPR029035">
    <property type="entry name" value="DHS-like_NAD/FAD-binding_dom"/>
</dbReference>
<dbReference type="GO" id="GO:0009099">
    <property type="term" value="P:L-valine biosynthetic process"/>
    <property type="evidence" value="ECO:0007669"/>
    <property type="project" value="TreeGrafter"/>
</dbReference>
<comment type="cofactor">
    <cofactor evidence="1">
        <name>thiamine diphosphate</name>
        <dbReference type="ChEBI" id="CHEBI:58937"/>
    </cofactor>
</comment>
<dbReference type="GO" id="GO:0050660">
    <property type="term" value="F:flavin adenine dinucleotide binding"/>
    <property type="evidence" value="ECO:0007669"/>
    <property type="project" value="TreeGrafter"/>
</dbReference>
<dbReference type="Gene3D" id="3.40.50.1220">
    <property type="entry name" value="TPP-binding domain"/>
    <property type="match status" value="1"/>
</dbReference>
<evidence type="ECO:0000256" key="3">
    <source>
        <dbReference type="ARBA" id="ARBA00023052"/>
    </source>
</evidence>
<dbReference type="PROSITE" id="PS00187">
    <property type="entry name" value="TPP_ENZYMES"/>
    <property type="match status" value="1"/>
</dbReference>
<gene>
    <name evidence="8" type="ORF">METZ01_LOCUS61374</name>
</gene>
<dbReference type="EMBL" id="UINC01003698">
    <property type="protein sequence ID" value="SVA08520.1"/>
    <property type="molecule type" value="Genomic_DNA"/>
</dbReference>
<dbReference type="SUPFAM" id="SSF52518">
    <property type="entry name" value="Thiamin diphosphate-binding fold (THDP-binding)"/>
    <property type="match status" value="2"/>
</dbReference>
<dbReference type="Pfam" id="PF02775">
    <property type="entry name" value="TPP_enzyme_C"/>
    <property type="match status" value="1"/>
</dbReference>
<evidence type="ECO:0000259" key="5">
    <source>
        <dbReference type="Pfam" id="PF00205"/>
    </source>
</evidence>
<evidence type="ECO:0000259" key="7">
    <source>
        <dbReference type="Pfam" id="PF02776"/>
    </source>
</evidence>
<reference evidence="8" key="1">
    <citation type="submission" date="2018-05" db="EMBL/GenBank/DDBJ databases">
        <authorList>
            <person name="Lanie J.A."/>
            <person name="Ng W.-L."/>
            <person name="Kazmierczak K.M."/>
            <person name="Andrzejewski T.M."/>
            <person name="Davidsen T.M."/>
            <person name="Wayne K.J."/>
            <person name="Tettelin H."/>
            <person name="Glass J.I."/>
            <person name="Rusch D."/>
            <person name="Podicherti R."/>
            <person name="Tsui H.-C.T."/>
            <person name="Winkler M.E."/>
        </authorList>
    </citation>
    <scope>NUCLEOTIDE SEQUENCE</scope>
</reference>
<dbReference type="InterPro" id="IPR029061">
    <property type="entry name" value="THDP-binding"/>
</dbReference>
<dbReference type="NCBIfam" id="NF004807">
    <property type="entry name" value="PRK06154.1"/>
    <property type="match status" value="1"/>
</dbReference>
<dbReference type="GO" id="GO:0030976">
    <property type="term" value="F:thiamine pyrophosphate binding"/>
    <property type="evidence" value="ECO:0007669"/>
    <property type="project" value="InterPro"/>
</dbReference>
<dbReference type="GO" id="GO:0003984">
    <property type="term" value="F:acetolactate synthase activity"/>
    <property type="evidence" value="ECO:0007669"/>
    <property type="project" value="TreeGrafter"/>
</dbReference>
<keyword evidence="3 4" id="KW-0786">Thiamine pyrophosphate</keyword>
<accession>A0A381SWY9</accession>
<dbReference type="PANTHER" id="PTHR18968:SF13">
    <property type="entry name" value="ACETOLACTATE SYNTHASE CATALYTIC SUBUNIT, MITOCHONDRIAL"/>
    <property type="match status" value="1"/>
</dbReference>
<dbReference type="GO" id="GO:0005948">
    <property type="term" value="C:acetolactate synthase complex"/>
    <property type="evidence" value="ECO:0007669"/>
    <property type="project" value="TreeGrafter"/>
</dbReference>
<dbReference type="AlphaFoldDB" id="A0A381SWY9"/>
<dbReference type="Gene3D" id="3.40.50.970">
    <property type="match status" value="2"/>
</dbReference>
<organism evidence="8">
    <name type="scientific">marine metagenome</name>
    <dbReference type="NCBI Taxonomy" id="408172"/>
    <lineage>
        <taxon>unclassified sequences</taxon>
        <taxon>metagenomes</taxon>
        <taxon>ecological metagenomes</taxon>
    </lineage>
</organism>
<dbReference type="InterPro" id="IPR045229">
    <property type="entry name" value="TPP_enz"/>
</dbReference>
<dbReference type="SUPFAM" id="SSF52467">
    <property type="entry name" value="DHS-like NAD/FAD-binding domain"/>
    <property type="match status" value="1"/>
</dbReference>
<dbReference type="InterPro" id="IPR012001">
    <property type="entry name" value="Thiamin_PyroP_enz_TPP-bd_dom"/>
</dbReference>
<feature type="domain" description="Thiamine pyrophosphate enzyme TPP-binding" evidence="6">
    <location>
        <begin position="388"/>
        <end position="535"/>
    </location>
</feature>
<evidence type="ECO:0000259" key="6">
    <source>
        <dbReference type="Pfam" id="PF02775"/>
    </source>
</evidence>
<dbReference type="InterPro" id="IPR011766">
    <property type="entry name" value="TPP_enzyme_TPP-bd"/>
</dbReference>
<dbReference type="Pfam" id="PF00205">
    <property type="entry name" value="TPP_enzyme_M"/>
    <property type="match status" value="1"/>
</dbReference>
<dbReference type="PANTHER" id="PTHR18968">
    <property type="entry name" value="THIAMINE PYROPHOSPHATE ENZYMES"/>
    <property type="match status" value="1"/>
</dbReference>
<name>A0A381SWY9_9ZZZZ</name>
<evidence type="ECO:0000313" key="8">
    <source>
        <dbReference type="EMBL" id="SVA08520.1"/>
    </source>
</evidence>
<dbReference type="CDD" id="cd07035">
    <property type="entry name" value="TPP_PYR_POX_like"/>
    <property type="match status" value="1"/>
</dbReference>
<evidence type="ECO:0000256" key="1">
    <source>
        <dbReference type="ARBA" id="ARBA00001964"/>
    </source>
</evidence>
<dbReference type="InterPro" id="IPR012000">
    <property type="entry name" value="Thiamin_PyroP_enz_cen_dom"/>
</dbReference>
<protein>
    <recommendedName>
        <fullName evidence="9">Thiamine pyrophosphate-requiring protein</fullName>
    </recommendedName>
</protein>
<dbReference type="GO" id="GO:0000287">
    <property type="term" value="F:magnesium ion binding"/>
    <property type="evidence" value="ECO:0007669"/>
    <property type="project" value="InterPro"/>
</dbReference>
<dbReference type="Pfam" id="PF02776">
    <property type="entry name" value="TPP_enzyme_N"/>
    <property type="match status" value="1"/>
</dbReference>
<evidence type="ECO:0008006" key="9">
    <source>
        <dbReference type="Google" id="ProtNLM"/>
    </source>
</evidence>
<dbReference type="InterPro" id="IPR000399">
    <property type="entry name" value="TPP-bd_CS"/>
</dbReference>
<evidence type="ECO:0000256" key="2">
    <source>
        <dbReference type="ARBA" id="ARBA00007812"/>
    </source>
</evidence>
<sequence length="548" mass="59107">MNGYDAIATILKQEGFEWLACFPANPIIEAVAKQGIRPIVFRQERGGIMAADGFSRLMAEKGKYGVFACQGGPGAENAFGGFAQAWADSVPIIFLPDGPGTDKTDISPNFSAPENYKNIMKWTGSINKTERIPSLMRQAISSLKNGRPGPVLLEMQRDAMGGEVANLSEYGSPEAYIAAPSKAELRDAVKKLLSAKRPVIWAGQGVLYSGASDKLTELAELTQIPVLTTMPGKSAIDERHALSLGAANRTAPKAVWEWIKASDVLFAVGASLSKTNYGIDVPDGKTLIHSSNNPQDINKEYPTDIGLVGDARKTLCMMIDEVKGEIGEEGRSKETSTREAVAEVKKEWLGEWSSLLNSDMSPINPYRLVNEINKTVDHETTVFTHDAGHPRDQVMPFYVATVPHSYIGWGKSTHLGYGIPLMIGAKIADPSKFCVNFMGDAAFGMSGLDLETSNRNGAPITTILLNNGTMGGYNRSLPTAMGEFGAGNMTGDYAAVAEALGGVGIRITDPQEISTALTRARQINFDEGKSVLLDVRTQQELKFSTYPD</sequence>
<comment type="similarity">
    <text evidence="2 4">Belongs to the TPP enzyme family.</text>
</comment>